<dbReference type="EMBL" id="JAULSU010000004">
    <property type="protein sequence ID" value="KAK0620418.1"/>
    <property type="molecule type" value="Genomic_DNA"/>
</dbReference>
<evidence type="ECO:0000256" key="1">
    <source>
        <dbReference type="SAM" id="MobiDB-lite"/>
    </source>
</evidence>
<feature type="compositionally biased region" description="Basic and acidic residues" evidence="1">
    <location>
        <begin position="81"/>
        <end position="92"/>
    </location>
</feature>
<sequence>MFEVHRAVVTSFRCCLGKRFGERASELAEIGHGALPVWCADRALITPNTRPRGVIVHFANQRYLPTLVQVPKNQGQRAAPKCRESKPAVEGQRRRAIADRAASLQAPMPACRPITPIQTTGSQQQKLSQHALRGRETPPGKVRRPSGFSNEKSHPIGRGSGRQRSAEHRFESAEITLAPPSNSTSSGGVTAAVKASRCMMAPLQNTAPHTAKPPKAVTTSTHQPHPEYSKIVSGVVFKTHSET</sequence>
<comment type="caution">
    <text evidence="2">The sequence shown here is derived from an EMBL/GenBank/DDBJ whole genome shotgun (WGS) entry which is preliminary data.</text>
</comment>
<keyword evidence="3" id="KW-1185">Reference proteome</keyword>
<evidence type="ECO:0000313" key="2">
    <source>
        <dbReference type="EMBL" id="KAK0620418.1"/>
    </source>
</evidence>
<feature type="compositionally biased region" description="Polar residues" evidence="1">
    <location>
        <begin position="116"/>
        <end position="128"/>
    </location>
</feature>
<feature type="region of interest" description="Disordered" evidence="1">
    <location>
        <begin position="116"/>
        <end position="169"/>
    </location>
</feature>
<gene>
    <name evidence="2" type="ORF">B0T14DRAFT_231752</name>
</gene>
<organism evidence="2 3">
    <name type="scientific">Immersiella caudata</name>
    <dbReference type="NCBI Taxonomy" id="314043"/>
    <lineage>
        <taxon>Eukaryota</taxon>
        <taxon>Fungi</taxon>
        <taxon>Dikarya</taxon>
        <taxon>Ascomycota</taxon>
        <taxon>Pezizomycotina</taxon>
        <taxon>Sordariomycetes</taxon>
        <taxon>Sordariomycetidae</taxon>
        <taxon>Sordariales</taxon>
        <taxon>Lasiosphaeriaceae</taxon>
        <taxon>Immersiella</taxon>
    </lineage>
</organism>
<feature type="region of interest" description="Disordered" evidence="1">
    <location>
        <begin position="205"/>
        <end position="226"/>
    </location>
</feature>
<dbReference type="Proteomes" id="UP001175000">
    <property type="component" value="Unassembled WGS sequence"/>
</dbReference>
<evidence type="ECO:0000313" key="3">
    <source>
        <dbReference type="Proteomes" id="UP001175000"/>
    </source>
</evidence>
<dbReference type="AlphaFoldDB" id="A0AA39WRU2"/>
<proteinExistence type="predicted"/>
<name>A0AA39WRU2_9PEZI</name>
<reference evidence="2" key="1">
    <citation type="submission" date="2023-06" db="EMBL/GenBank/DDBJ databases">
        <title>Genome-scale phylogeny and comparative genomics of the fungal order Sordariales.</title>
        <authorList>
            <consortium name="Lawrence Berkeley National Laboratory"/>
            <person name="Hensen N."/>
            <person name="Bonometti L."/>
            <person name="Westerberg I."/>
            <person name="Brannstrom I.O."/>
            <person name="Guillou S."/>
            <person name="Cros-Aarteil S."/>
            <person name="Calhoun S."/>
            <person name="Haridas S."/>
            <person name="Kuo A."/>
            <person name="Mondo S."/>
            <person name="Pangilinan J."/>
            <person name="Riley R."/>
            <person name="Labutti K."/>
            <person name="Andreopoulos B."/>
            <person name="Lipzen A."/>
            <person name="Chen C."/>
            <person name="Yanf M."/>
            <person name="Daum C."/>
            <person name="Ng V."/>
            <person name="Clum A."/>
            <person name="Steindorff A."/>
            <person name="Ohm R."/>
            <person name="Martin F."/>
            <person name="Silar P."/>
            <person name="Natvig D."/>
            <person name="Lalanne C."/>
            <person name="Gautier V."/>
            <person name="Ament-Velasquez S.L."/>
            <person name="Kruys A."/>
            <person name="Hutchinson M.I."/>
            <person name="Powell A.J."/>
            <person name="Barry K."/>
            <person name="Miller A.N."/>
            <person name="Grigoriev I.V."/>
            <person name="Debuchy R."/>
            <person name="Gladieux P."/>
            <person name="Thoren M.H."/>
            <person name="Johannesson H."/>
        </authorList>
    </citation>
    <scope>NUCLEOTIDE SEQUENCE</scope>
    <source>
        <strain evidence="2">CBS 606.72</strain>
    </source>
</reference>
<protein>
    <submittedName>
        <fullName evidence="2">Uncharacterized protein</fullName>
    </submittedName>
</protein>
<accession>A0AA39WRU2</accession>
<feature type="region of interest" description="Disordered" evidence="1">
    <location>
        <begin position="72"/>
        <end position="92"/>
    </location>
</feature>